<sequence>MCRLLGVVSTTAQPLTALLRDDLPQFTALSSEHCDGWGVAHRNDQGGLTIRKAAEPAAPSAAYLEAVTDAHTDAAVLHLRKASAGMVNTCDNTHPFTDGRIAFAHNGWASDKPGLDALVAAADGPASVGSTDSERYFSLVRAALRSVPVEVALAAVSAQVFGTMDTEALNCLLLTEDSLYAFTSYDGSRPTASGKDPHVSYELGYRIGTDRVIVASTGWAHDDEPWEPLRNGQILRVRRGDLHTSVHRLDPARAVAAAGWPAPRRRPATPAG</sequence>
<evidence type="ECO:0000259" key="2">
    <source>
        <dbReference type="PROSITE" id="PS51278"/>
    </source>
</evidence>
<dbReference type="InterPro" id="IPR017932">
    <property type="entry name" value="GATase_2_dom"/>
</dbReference>
<dbReference type="PROSITE" id="PS51278">
    <property type="entry name" value="GATASE_TYPE_2"/>
    <property type="match status" value="1"/>
</dbReference>
<evidence type="ECO:0000313" key="4">
    <source>
        <dbReference type="EMBL" id="MDI5972363.1"/>
    </source>
</evidence>
<evidence type="ECO:0000313" key="5">
    <source>
        <dbReference type="Proteomes" id="UP001156398"/>
    </source>
</evidence>
<organism evidence="4">
    <name type="scientific">Streptantibioticus silvisoli</name>
    <dbReference type="NCBI Taxonomy" id="2705255"/>
    <lineage>
        <taxon>Bacteria</taxon>
        <taxon>Bacillati</taxon>
        <taxon>Actinomycetota</taxon>
        <taxon>Actinomycetes</taxon>
        <taxon>Kitasatosporales</taxon>
        <taxon>Streptomycetaceae</taxon>
        <taxon>Streptantibioticus</taxon>
    </lineage>
</organism>
<dbReference type="AlphaFoldDB" id="A0AA90H1L0"/>
<dbReference type="PANTHER" id="PTHR42824">
    <property type="entry name" value="GLUTAMINE AMIDOTRANSFERASE"/>
    <property type="match status" value="1"/>
</dbReference>
<dbReference type="SUPFAM" id="SSF56235">
    <property type="entry name" value="N-terminal nucleophile aminohydrolases (Ntn hydrolases)"/>
    <property type="match status" value="1"/>
</dbReference>
<dbReference type="EMBL" id="JABXJJ020000031">
    <property type="protein sequence ID" value="MDI5972363.1"/>
    <property type="molecule type" value="Genomic_DNA"/>
</dbReference>
<feature type="domain" description="Glutamine amidotransferase type-2" evidence="2">
    <location>
        <begin position="2"/>
        <end position="240"/>
    </location>
</feature>
<dbReference type="Proteomes" id="UP001156398">
    <property type="component" value="Unassembled WGS sequence"/>
</dbReference>
<reference evidence="4 5" key="1">
    <citation type="submission" date="2023-05" db="EMBL/GenBank/DDBJ databases">
        <title>Streptantibioticus silvisoli sp. nov., acidotolerant actinomycetes 1 from pine litter.</title>
        <authorList>
            <person name="Swiecimska M."/>
            <person name="Golinska P."/>
            <person name="Sangal V."/>
            <person name="Wachnowicz B."/>
            <person name="Goodfellow M."/>
        </authorList>
    </citation>
    <scope>NUCLEOTIDE SEQUENCE</scope>
    <source>
        <strain evidence="4">SL13</strain>
        <strain evidence="3 5">SL54</strain>
    </source>
</reference>
<gene>
    <name evidence="3" type="ORF">POF43_003250</name>
    <name evidence="4" type="ORF">POF50_023995</name>
</gene>
<name>A0AA90H1L0_9ACTN</name>
<dbReference type="Pfam" id="PF13230">
    <property type="entry name" value="GATase_4"/>
    <property type="match status" value="1"/>
</dbReference>
<dbReference type="PANTHER" id="PTHR42824:SF1">
    <property type="entry name" value="GLUTAMINE AMIDOTRANSFERASE YAFJ-RELATED"/>
    <property type="match status" value="1"/>
</dbReference>
<evidence type="ECO:0000256" key="1">
    <source>
        <dbReference type="ARBA" id="ARBA00022962"/>
    </source>
</evidence>
<keyword evidence="5" id="KW-1185">Reference proteome</keyword>
<comment type="caution">
    <text evidence="4">The sequence shown here is derived from an EMBL/GenBank/DDBJ whole genome shotgun (WGS) entry which is preliminary data.</text>
</comment>
<evidence type="ECO:0000313" key="3">
    <source>
        <dbReference type="EMBL" id="MDI5961747.1"/>
    </source>
</evidence>
<dbReference type="InterPro" id="IPR029055">
    <property type="entry name" value="Ntn_hydrolases_N"/>
</dbReference>
<dbReference type="RefSeq" id="WP_271315539.1">
    <property type="nucleotide sequence ID" value="NZ_JAAGKO020000003.1"/>
</dbReference>
<dbReference type="InterPro" id="IPR026869">
    <property type="entry name" value="EgtC-like"/>
</dbReference>
<keyword evidence="1 4" id="KW-0315">Glutamine amidotransferase</keyword>
<accession>A0AA90H1L0</accession>
<proteinExistence type="predicted"/>
<dbReference type="Gene3D" id="3.60.20.10">
    <property type="entry name" value="Glutamine Phosphoribosylpyrophosphate, subunit 1, domain 1"/>
    <property type="match status" value="1"/>
</dbReference>
<dbReference type="EMBL" id="JAAGKO020000003">
    <property type="protein sequence ID" value="MDI5961747.1"/>
    <property type="molecule type" value="Genomic_DNA"/>
</dbReference>
<protein>
    <submittedName>
        <fullName evidence="4">Class II glutamine amidotransferase</fullName>
    </submittedName>
</protein>